<reference evidence="1" key="1">
    <citation type="submission" date="2022-04" db="EMBL/GenBank/DDBJ databases">
        <authorList>
            <person name="Xu L."/>
            <person name="Lv Z."/>
        </authorList>
    </citation>
    <scope>NUCLEOTIDE SEQUENCE</scope>
    <source>
        <strain evidence="1">LV_2022a</strain>
    </source>
</reference>
<name>A0AAE1ZGG3_SCHME</name>
<dbReference type="AlphaFoldDB" id="A0AAE1ZGG3"/>
<evidence type="ECO:0000313" key="1">
    <source>
        <dbReference type="EMBL" id="KAK4473600.1"/>
    </source>
</evidence>
<comment type="caution">
    <text evidence="1">The sequence shown here is derived from an EMBL/GenBank/DDBJ whole genome shotgun (WGS) entry which is preliminary data.</text>
</comment>
<protein>
    <submittedName>
        <fullName evidence="1">Uncharacterized protein</fullName>
    </submittedName>
</protein>
<gene>
    <name evidence="1" type="ORF">MN116_002954</name>
</gene>
<sequence>MTECRDMVCLSEYGTSYMFVDNCRNEYYDRLQFRIQKRSSEYSHHPFIWDDLEDLKSSLPKPSLHEDTKFDKNDILGNACLTSEEGHSENLTEASLIPEGPYAVKCSSTENSDNVPNNMADTGTQTQKVSLQKAVKQPKAFVPYAIGSSPAPISGARRTFNVKSDRDVYPSAVRAEARRKEKLIGFAHRNALNFKVPPEVCGPKHCIEKNGTSEVNKTEKHVPVLCDSTARVGSVPQPYRLNSSNSRLNNHTTWKQANSWVSEYAQKYSSYPSSVYIRGASVAASRSRPLCFSYSRPPSSFLESLVPSTPVLLSCRGSNPALKSRRETYCDMCSAANLNGRYTRPLLSAH</sequence>
<keyword evidence="2" id="KW-1185">Reference proteome</keyword>
<reference evidence="1" key="2">
    <citation type="journal article" date="2023" name="Infect Dis Poverty">
        <title>Chromosome-scale genome of the human blood fluke Schistosoma mekongi and its implications for public health.</title>
        <authorList>
            <person name="Zhou M."/>
            <person name="Xu L."/>
            <person name="Xu D."/>
            <person name="Chen W."/>
            <person name="Khan J."/>
            <person name="Hu Y."/>
            <person name="Huang H."/>
            <person name="Wei H."/>
            <person name="Zhang Y."/>
            <person name="Chusongsang P."/>
            <person name="Tanasarnprasert K."/>
            <person name="Hu X."/>
            <person name="Limpanont Y."/>
            <person name="Lv Z."/>
        </authorList>
    </citation>
    <scope>NUCLEOTIDE SEQUENCE</scope>
    <source>
        <strain evidence="1">LV_2022a</strain>
    </source>
</reference>
<dbReference type="Proteomes" id="UP001292079">
    <property type="component" value="Unassembled WGS sequence"/>
</dbReference>
<proteinExistence type="predicted"/>
<evidence type="ECO:0000313" key="2">
    <source>
        <dbReference type="Proteomes" id="UP001292079"/>
    </source>
</evidence>
<accession>A0AAE1ZGG3</accession>
<dbReference type="EMBL" id="JALJAT010000002">
    <property type="protein sequence ID" value="KAK4473600.1"/>
    <property type="molecule type" value="Genomic_DNA"/>
</dbReference>
<organism evidence="1 2">
    <name type="scientific">Schistosoma mekongi</name>
    <name type="common">Parasitic worm</name>
    <dbReference type="NCBI Taxonomy" id="38744"/>
    <lineage>
        <taxon>Eukaryota</taxon>
        <taxon>Metazoa</taxon>
        <taxon>Spiralia</taxon>
        <taxon>Lophotrochozoa</taxon>
        <taxon>Platyhelminthes</taxon>
        <taxon>Trematoda</taxon>
        <taxon>Digenea</taxon>
        <taxon>Strigeidida</taxon>
        <taxon>Schistosomatoidea</taxon>
        <taxon>Schistosomatidae</taxon>
        <taxon>Schistosoma</taxon>
    </lineage>
</organism>